<gene>
    <name evidence="1" type="ORF">S12H4_00128</name>
</gene>
<proteinExistence type="predicted"/>
<sequence>MDGKYTVTDVNQRKRFTPGGKQVTYYDIYILTQRGATGSLRVVAADYDIETVRPKLEELAAKLDMPFEL</sequence>
<protein>
    <submittedName>
        <fullName evidence="1">Uncharacterized protein</fullName>
    </submittedName>
</protein>
<evidence type="ECO:0000313" key="1">
    <source>
        <dbReference type="EMBL" id="GAI67683.1"/>
    </source>
</evidence>
<comment type="caution">
    <text evidence="1">The sequence shown here is derived from an EMBL/GenBank/DDBJ whole genome shotgun (WGS) entry which is preliminary data.</text>
</comment>
<reference evidence="1" key="1">
    <citation type="journal article" date="2014" name="Front. Microbiol.">
        <title>High frequency of phylogenetically diverse reductive dehalogenase-homologous genes in deep subseafloor sedimentary metagenomes.</title>
        <authorList>
            <person name="Kawai M."/>
            <person name="Futagami T."/>
            <person name="Toyoda A."/>
            <person name="Takaki Y."/>
            <person name="Nishi S."/>
            <person name="Hori S."/>
            <person name="Arai W."/>
            <person name="Tsubouchi T."/>
            <person name="Morono Y."/>
            <person name="Uchiyama I."/>
            <person name="Ito T."/>
            <person name="Fujiyama A."/>
            <person name="Inagaki F."/>
            <person name="Takami H."/>
        </authorList>
    </citation>
    <scope>NUCLEOTIDE SEQUENCE</scope>
    <source>
        <strain evidence="1">Expedition CK06-06</strain>
    </source>
</reference>
<organism evidence="1">
    <name type="scientific">marine sediment metagenome</name>
    <dbReference type="NCBI Taxonomy" id="412755"/>
    <lineage>
        <taxon>unclassified sequences</taxon>
        <taxon>metagenomes</taxon>
        <taxon>ecological metagenomes</taxon>
    </lineage>
</organism>
<dbReference type="AlphaFoldDB" id="X1QHH9"/>
<accession>X1QHH9</accession>
<dbReference type="EMBL" id="BARW01000008">
    <property type="protein sequence ID" value="GAI67683.1"/>
    <property type="molecule type" value="Genomic_DNA"/>
</dbReference>
<name>X1QHH9_9ZZZZ</name>